<organism evidence="1 2">
    <name type="scientific">Ancylostoma duodenale</name>
    <dbReference type="NCBI Taxonomy" id="51022"/>
    <lineage>
        <taxon>Eukaryota</taxon>
        <taxon>Metazoa</taxon>
        <taxon>Ecdysozoa</taxon>
        <taxon>Nematoda</taxon>
        <taxon>Chromadorea</taxon>
        <taxon>Rhabditida</taxon>
        <taxon>Rhabditina</taxon>
        <taxon>Rhabditomorpha</taxon>
        <taxon>Strongyloidea</taxon>
        <taxon>Ancylostomatidae</taxon>
        <taxon>Ancylostomatinae</taxon>
        <taxon>Ancylostoma</taxon>
    </lineage>
</organism>
<gene>
    <name evidence="1" type="ORF">ANCDUO_11347</name>
</gene>
<evidence type="ECO:0000313" key="1">
    <source>
        <dbReference type="EMBL" id="KIH58447.1"/>
    </source>
</evidence>
<sequence length="98" mass="11010">MWLALLLLVPRIKCERKLHCAEGIFKKPFTEQVLELKKNLPRSEQSNHTLFIPHAYGNGLRRVEVDGCQGQTTSLRTNGSFFGIPSKSVAATIPAKYI</sequence>
<dbReference type="OrthoDB" id="10590770at2759"/>
<evidence type="ECO:0000313" key="2">
    <source>
        <dbReference type="Proteomes" id="UP000054047"/>
    </source>
</evidence>
<accession>A0A0C2D8F3</accession>
<reference evidence="1 2" key="1">
    <citation type="submission" date="2013-12" db="EMBL/GenBank/DDBJ databases">
        <title>Draft genome of the parsitic nematode Ancylostoma duodenale.</title>
        <authorList>
            <person name="Mitreva M."/>
        </authorList>
    </citation>
    <scope>NUCLEOTIDE SEQUENCE [LARGE SCALE GENOMIC DNA]</scope>
    <source>
        <strain evidence="1 2">Zhejiang</strain>
    </source>
</reference>
<name>A0A0C2D8F3_9BILA</name>
<dbReference type="AlphaFoldDB" id="A0A0C2D8F3"/>
<dbReference type="EMBL" id="KN733112">
    <property type="protein sequence ID" value="KIH58447.1"/>
    <property type="molecule type" value="Genomic_DNA"/>
</dbReference>
<keyword evidence="2" id="KW-1185">Reference proteome</keyword>
<proteinExistence type="predicted"/>
<protein>
    <submittedName>
        <fullName evidence="1">Uncharacterized protein</fullName>
    </submittedName>
</protein>
<dbReference type="Proteomes" id="UP000054047">
    <property type="component" value="Unassembled WGS sequence"/>
</dbReference>